<dbReference type="Proteomes" id="UP000237271">
    <property type="component" value="Unassembled WGS sequence"/>
</dbReference>
<organism evidence="3 4">
    <name type="scientific">Phytophthora palmivora</name>
    <dbReference type="NCBI Taxonomy" id="4796"/>
    <lineage>
        <taxon>Eukaryota</taxon>
        <taxon>Sar</taxon>
        <taxon>Stramenopiles</taxon>
        <taxon>Oomycota</taxon>
        <taxon>Peronosporomycetes</taxon>
        <taxon>Peronosporales</taxon>
        <taxon>Peronosporaceae</taxon>
        <taxon>Phytophthora</taxon>
    </lineage>
</organism>
<dbReference type="AlphaFoldDB" id="A0A2P4YUR9"/>
<feature type="domain" description="Retrotransposon gag" evidence="2">
    <location>
        <begin position="7"/>
        <end position="73"/>
    </location>
</feature>
<accession>A0A2P4YUR9</accession>
<sequence length="315" mass="35930">MTDSNTVELWSVMKREMVREFREPNFNDKILNQLLTLKQSGGYRGYAAKFRELQRFVKLDEQTATNLFVNGLSDMQMKRAVQRKQPTALSAAVQKGFLEWELQEKKINLSQTSLRSCNSGKSPGHGKMNHGGGKPTQQASGTGSIIAHGKQPVVKVDDQENPVNIQEKQILSRDYFCLLHTRSVLQCSKQDICIPNSNFIDSGATIDGVSPQFCRSNDLRGEIVDHKESMEVTLANKQTVVIPKQTVKITLYLDDFPPYTNDFLVIDVPEEQDILLGMPWLRKVNPDIDWVTERIQPRVKQEMREEAHQSRKRKV</sequence>
<keyword evidence="4" id="KW-1185">Reference proteome</keyword>
<proteinExistence type="predicted"/>
<dbReference type="OrthoDB" id="128646at2759"/>
<dbReference type="Pfam" id="PF03732">
    <property type="entry name" value="Retrotrans_gag"/>
    <property type="match status" value="1"/>
</dbReference>
<evidence type="ECO:0000313" key="3">
    <source>
        <dbReference type="EMBL" id="POM81555.1"/>
    </source>
</evidence>
<dbReference type="EMBL" id="NCKW01000055">
    <property type="protein sequence ID" value="POM81555.1"/>
    <property type="molecule type" value="Genomic_DNA"/>
</dbReference>
<gene>
    <name evidence="3" type="ORF">PHPALM_456</name>
</gene>
<feature type="region of interest" description="Disordered" evidence="1">
    <location>
        <begin position="114"/>
        <end position="141"/>
    </location>
</feature>
<reference evidence="3 4" key="1">
    <citation type="journal article" date="2017" name="Genome Biol. Evol.">
        <title>Phytophthora megakarya and P. palmivora, closely related causal agents of cacao black pod rot, underwent increases in genome sizes and gene numbers by different mechanisms.</title>
        <authorList>
            <person name="Ali S.S."/>
            <person name="Shao J."/>
            <person name="Lary D.J."/>
            <person name="Kronmiller B."/>
            <person name="Shen D."/>
            <person name="Strem M.D."/>
            <person name="Amoako-Attah I."/>
            <person name="Akrofi A.Y."/>
            <person name="Begoude B.A."/>
            <person name="Ten Hoopen G.M."/>
            <person name="Coulibaly K."/>
            <person name="Kebe B.I."/>
            <person name="Melnick R.L."/>
            <person name="Guiltinan M.J."/>
            <person name="Tyler B.M."/>
            <person name="Meinhardt L.W."/>
            <person name="Bailey B.A."/>
        </authorList>
    </citation>
    <scope>NUCLEOTIDE SEQUENCE [LARGE SCALE GENOMIC DNA]</scope>
    <source>
        <strain evidence="4">sbr112.9</strain>
    </source>
</reference>
<dbReference type="Pfam" id="PF08284">
    <property type="entry name" value="RVP_2"/>
    <property type="match status" value="1"/>
</dbReference>
<dbReference type="InterPro" id="IPR005162">
    <property type="entry name" value="Retrotrans_gag_dom"/>
</dbReference>
<evidence type="ECO:0000313" key="4">
    <source>
        <dbReference type="Proteomes" id="UP000237271"/>
    </source>
</evidence>
<dbReference type="InterPro" id="IPR021109">
    <property type="entry name" value="Peptidase_aspartic_dom_sf"/>
</dbReference>
<evidence type="ECO:0000256" key="1">
    <source>
        <dbReference type="SAM" id="MobiDB-lite"/>
    </source>
</evidence>
<dbReference type="CDD" id="cd00303">
    <property type="entry name" value="retropepsin_like"/>
    <property type="match status" value="1"/>
</dbReference>
<dbReference type="Gene3D" id="2.40.70.10">
    <property type="entry name" value="Acid Proteases"/>
    <property type="match status" value="1"/>
</dbReference>
<evidence type="ECO:0000259" key="2">
    <source>
        <dbReference type="Pfam" id="PF03732"/>
    </source>
</evidence>
<name>A0A2P4YUR9_9STRA</name>
<protein>
    <recommendedName>
        <fullName evidence="2">Retrotransposon gag domain-containing protein</fullName>
    </recommendedName>
</protein>
<comment type="caution">
    <text evidence="3">The sequence shown here is derived from an EMBL/GenBank/DDBJ whole genome shotgun (WGS) entry which is preliminary data.</text>
</comment>